<evidence type="ECO:0000259" key="1">
    <source>
        <dbReference type="Pfam" id="PF04149"/>
    </source>
</evidence>
<protein>
    <submittedName>
        <fullName evidence="2">DUF397 domain-containing protein</fullName>
    </submittedName>
</protein>
<dbReference type="RefSeq" id="WP_275819763.1">
    <property type="nucleotide sequence ID" value="NZ_BAAANM010000002.1"/>
</dbReference>
<gene>
    <name evidence="2" type="ORF">P2L57_29965</name>
</gene>
<reference evidence="2 3" key="1">
    <citation type="submission" date="2023-03" db="EMBL/GenBank/DDBJ databases">
        <title>Draft genome sequence of type strain Streptomyces ferralitis JCM 14344.</title>
        <authorList>
            <person name="Klaysubun C."/>
            <person name="Duangmal K."/>
        </authorList>
    </citation>
    <scope>NUCLEOTIDE SEQUENCE [LARGE SCALE GENOMIC DNA]</scope>
    <source>
        <strain evidence="2 3">JCM 14344</strain>
    </source>
</reference>
<organism evidence="2 3">
    <name type="scientific">Streptantibioticus ferralitis</name>
    <dbReference type="NCBI Taxonomy" id="236510"/>
    <lineage>
        <taxon>Bacteria</taxon>
        <taxon>Bacillati</taxon>
        <taxon>Actinomycetota</taxon>
        <taxon>Actinomycetes</taxon>
        <taxon>Kitasatosporales</taxon>
        <taxon>Streptomycetaceae</taxon>
        <taxon>Streptantibioticus</taxon>
    </lineage>
</organism>
<accession>A0ABT5Z7J3</accession>
<keyword evidence="3" id="KW-1185">Reference proteome</keyword>
<proteinExistence type="predicted"/>
<name>A0ABT5Z7J3_9ACTN</name>
<comment type="caution">
    <text evidence="2">The sequence shown here is derived from an EMBL/GenBank/DDBJ whole genome shotgun (WGS) entry which is preliminary data.</text>
</comment>
<dbReference type="Pfam" id="PF04149">
    <property type="entry name" value="DUF397"/>
    <property type="match status" value="2"/>
</dbReference>
<feature type="domain" description="DUF397" evidence="1">
    <location>
        <begin position="26"/>
        <end position="76"/>
    </location>
</feature>
<dbReference type="Proteomes" id="UP001220022">
    <property type="component" value="Unassembled WGS sequence"/>
</dbReference>
<dbReference type="EMBL" id="JARHTQ010000026">
    <property type="protein sequence ID" value="MDF2259799.1"/>
    <property type="molecule type" value="Genomic_DNA"/>
</dbReference>
<feature type="domain" description="DUF397" evidence="1">
    <location>
        <begin position="5"/>
        <end position="24"/>
    </location>
</feature>
<evidence type="ECO:0000313" key="2">
    <source>
        <dbReference type="EMBL" id="MDF2259799.1"/>
    </source>
</evidence>
<evidence type="ECO:0000313" key="3">
    <source>
        <dbReference type="Proteomes" id="UP001220022"/>
    </source>
</evidence>
<dbReference type="InterPro" id="IPR007278">
    <property type="entry name" value="DUF397"/>
</dbReference>
<sequence length="89" mass="9412">MNDALEWFKSSYSSEQGGDCVEVAYAWRKSSYSGSEGGNCIEIASHPTAVHIRDSKDPQGPTLTFTPAAWAAFAAFAAAQAPGEGRARA</sequence>